<evidence type="ECO:0000313" key="3">
    <source>
        <dbReference type="Proteomes" id="UP000184063"/>
    </source>
</evidence>
<organism evidence="2 3">
    <name type="scientific">Aspergillus luchuensis (strain CBS 106.47)</name>
    <dbReference type="NCBI Taxonomy" id="1137211"/>
    <lineage>
        <taxon>Eukaryota</taxon>
        <taxon>Fungi</taxon>
        <taxon>Dikarya</taxon>
        <taxon>Ascomycota</taxon>
        <taxon>Pezizomycotina</taxon>
        <taxon>Eurotiomycetes</taxon>
        <taxon>Eurotiomycetidae</taxon>
        <taxon>Eurotiales</taxon>
        <taxon>Aspergillaceae</taxon>
        <taxon>Aspergillus</taxon>
        <taxon>Aspergillus subgen. Circumdati</taxon>
    </lineage>
</organism>
<gene>
    <name evidence="2" type="ORF">ASPFODRAFT_338442</name>
</gene>
<sequence length="256" mass="28775">MTGFCQHWGSLTTLQALDFDERELALSHIALRNVANSMAELNIDRLCNIWDVCRLPHTINSCRAWLTLSTQPSERSDSPPSICSVNTCLHRGDAGYELFLHSAYPMVVVTDPAVRPAQHVEIHRANKCLISIGKIRVVKKADGWLAICMGTIALIIPFLLSLPAKTLRHTDLHEWWCQGSHRKHLTACLYRSIFHTAATSKQHPLWQYVPLDGLQNKCRDIWDIWGWVSAQHVAPNITGGLIRSPGEHLAPNDLPC</sequence>
<keyword evidence="1" id="KW-1133">Transmembrane helix</keyword>
<accession>A0A1M3T833</accession>
<evidence type="ECO:0000256" key="1">
    <source>
        <dbReference type="SAM" id="Phobius"/>
    </source>
</evidence>
<keyword evidence="1" id="KW-0472">Membrane</keyword>
<keyword evidence="1" id="KW-0812">Transmembrane</keyword>
<protein>
    <submittedName>
        <fullName evidence="2">Uncharacterized protein</fullName>
    </submittedName>
</protein>
<proteinExistence type="predicted"/>
<feature type="transmembrane region" description="Helical" evidence="1">
    <location>
        <begin position="143"/>
        <end position="162"/>
    </location>
</feature>
<evidence type="ECO:0000313" key="2">
    <source>
        <dbReference type="EMBL" id="OJZ82927.1"/>
    </source>
</evidence>
<dbReference type="Proteomes" id="UP000184063">
    <property type="component" value="Unassembled WGS sequence"/>
</dbReference>
<name>A0A1M3T833_ASPLC</name>
<dbReference type="EMBL" id="KV878247">
    <property type="protein sequence ID" value="OJZ82927.1"/>
    <property type="molecule type" value="Genomic_DNA"/>
</dbReference>
<dbReference type="AlphaFoldDB" id="A0A1M3T833"/>
<dbReference type="VEuPathDB" id="FungiDB:ASPFODRAFT_338442"/>
<reference evidence="3" key="1">
    <citation type="journal article" date="2017" name="Genome Biol.">
        <title>Comparative genomics reveals high biological diversity and specific adaptations in the industrially and medically important fungal genus Aspergillus.</title>
        <authorList>
            <person name="de Vries R.P."/>
            <person name="Riley R."/>
            <person name="Wiebenga A."/>
            <person name="Aguilar-Osorio G."/>
            <person name="Amillis S."/>
            <person name="Uchima C.A."/>
            <person name="Anderluh G."/>
            <person name="Asadollahi M."/>
            <person name="Askin M."/>
            <person name="Barry K."/>
            <person name="Battaglia E."/>
            <person name="Bayram O."/>
            <person name="Benocci T."/>
            <person name="Braus-Stromeyer S.A."/>
            <person name="Caldana C."/>
            <person name="Canovas D."/>
            <person name="Cerqueira G.C."/>
            <person name="Chen F."/>
            <person name="Chen W."/>
            <person name="Choi C."/>
            <person name="Clum A."/>
            <person name="Dos Santos R.A."/>
            <person name="Damasio A.R."/>
            <person name="Diallinas G."/>
            <person name="Emri T."/>
            <person name="Fekete E."/>
            <person name="Flipphi M."/>
            <person name="Freyberg S."/>
            <person name="Gallo A."/>
            <person name="Gournas C."/>
            <person name="Habgood R."/>
            <person name="Hainaut M."/>
            <person name="Harispe M.L."/>
            <person name="Henrissat B."/>
            <person name="Hilden K.S."/>
            <person name="Hope R."/>
            <person name="Hossain A."/>
            <person name="Karabika E."/>
            <person name="Karaffa L."/>
            <person name="Karanyi Z."/>
            <person name="Krasevec N."/>
            <person name="Kuo A."/>
            <person name="Kusch H."/>
            <person name="LaButti K."/>
            <person name="Lagendijk E.L."/>
            <person name="Lapidus A."/>
            <person name="Levasseur A."/>
            <person name="Lindquist E."/>
            <person name="Lipzen A."/>
            <person name="Logrieco A.F."/>
            <person name="MacCabe A."/>
            <person name="Maekelae M.R."/>
            <person name="Malavazi I."/>
            <person name="Melin P."/>
            <person name="Meyer V."/>
            <person name="Mielnichuk N."/>
            <person name="Miskei M."/>
            <person name="Molnar A.P."/>
            <person name="Mule G."/>
            <person name="Ngan C.Y."/>
            <person name="Orejas M."/>
            <person name="Orosz E."/>
            <person name="Ouedraogo J.P."/>
            <person name="Overkamp K.M."/>
            <person name="Park H.-S."/>
            <person name="Perrone G."/>
            <person name="Piumi F."/>
            <person name="Punt P.J."/>
            <person name="Ram A.F."/>
            <person name="Ramon A."/>
            <person name="Rauscher S."/>
            <person name="Record E."/>
            <person name="Riano-Pachon D.M."/>
            <person name="Robert V."/>
            <person name="Roehrig J."/>
            <person name="Ruller R."/>
            <person name="Salamov A."/>
            <person name="Salih N.S."/>
            <person name="Samson R.A."/>
            <person name="Sandor E."/>
            <person name="Sanguinetti M."/>
            <person name="Schuetze T."/>
            <person name="Sepcic K."/>
            <person name="Shelest E."/>
            <person name="Sherlock G."/>
            <person name="Sophianopoulou V."/>
            <person name="Squina F.M."/>
            <person name="Sun H."/>
            <person name="Susca A."/>
            <person name="Todd R.B."/>
            <person name="Tsang A."/>
            <person name="Unkles S.E."/>
            <person name="van de Wiele N."/>
            <person name="van Rossen-Uffink D."/>
            <person name="Oliveira J.V."/>
            <person name="Vesth T.C."/>
            <person name="Visser J."/>
            <person name="Yu J.-H."/>
            <person name="Zhou M."/>
            <person name="Andersen M.R."/>
            <person name="Archer D.B."/>
            <person name="Baker S.E."/>
            <person name="Benoit I."/>
            <person name="Brakhage A.A."/>
            <person name="Braus G.H."/>
            <person name="Fischer R."/>
            <person name="Frisvad J.C."/>
            <person name="Goldman G.H."/>
            <person name="Houbraken J."/>
            <person name="Oakley B."/>
            <person name="Pocsi I."/>
            <person name="Scazzocchio C."/>
            <person name="Seiboth B."/>
            <person name="vanKuyk P.A."/>
            <person name="Wortman J."/>
            <person name="Dyer P.S."/>
            <person name="Grigoriev I.V."/>
        </authorList>
    </citation>
    <scope>NUCLEOTIDE SEQUENCE [LARGE SCALE GENOMIC DNA]</scope>
    <source>
        <strain evidence="3">CBS 106.47</strain>
    </source>
</reference>